<dbReference type="PANTHER" id="PTHR21098:SF0">
    <property type="entry name" value="RIBOFLAVIN SYNTHASE"/>
    <property type="match status" value="1"/>
</dbReference>
<dbReference type="InterPro" id="IPR001783">
    <property type="entry name" value="Lumazine-bd"/>
</dbReference>
<sequence>MFTGLIETVGTVRSIGRRDGVFVISVDAGSMADTLFRGESIAVSGACLTVRSSGGGRFEADVTEETMKRTRFLSLRPGDRVNLERALRLDSGLDGHIVTGHVDGTAILRSFVRSGGSSEMIFEIPSELERYVVHKGSIALDGISLTIASLDGPLVSVAVIPTTLSDTNLSNLSIGGVVNLEVDVLGRYVERLLGLKVEESSPRGGGLSIERLDEIGW</sequence>
<dbReference type="CDD" id="cd00402">
    <property type="entry name" value="Riboflavin_synthase_like"/>
    <property type="match status" value="1"/>
</dbReference>
<gene>
    <name evidence="5" type="ORF">L2W38_04360</name>
</gene>
<name>A0ABS9ELG8_9BACT</name>
<organism evidence="5 6">
    <name type="scientific">Dethiosulfovibrio marinus</name>
    <dbReference type="NCBI Taxonomy" id="133532"/>
    <lineage>
        <taxon>Bacteria</taxon>
        <taxon>Thermotogati</taxon>
        <taxon>Synergistota</taxon>
        <taxon>Synergistia</taxon>
        <taxon>Synergistales</taxon>
        <taxon>Dethiosulfovibrionaceae</taxon>
        <taxon>Dethiosulfovibrio</taxon>
    </lineage>
</organism>
<comment type="caution">
    <text evidence="5">The sequence shown here is derived from an EMBL/GenBank/DDBJ whole genome shotgun (WGS) entry which is preliminary data.</text>
</comment>
<protein>
    <recommendedName>
        <fullName evidence="2">Riboflavin synthase</fullName>
        <ecNumber evidence="2">2.5.1.9</ecNumber>
    </recommendedName>
</protein>
<feature type="repeat" description="Lumazine-binding" evidence="3">
    <location>
        <begin position="97"/>
        <end position="193"/>
    </location>
</feature>
<evidence type="ECO:0000256" key="1">
    <source>
        <dbReference type="ARBA" id="ARBA00022737"/>
    </source>
</evidence>
<evidence type="ECO:0000313" key="6">
    <source>
        <dbReference type="Proteomes" id="UP001200430"/>
    </source>
</evidence>
<dbReference type="PANTHER" id="PTHR21098">
    <property type="entry name" value="RIBOFLAVIN SYNTHASE ALPHA CHAIN"/>
    <property type="match status" value="1"/>
</dbReference>
<feature type="domain" description="Lumazine-binding" evidence="4">
    <location>
        <begin position="1"/>
        <end position="96"/>
    </location>
</feature>
<dbReference type="NCBIfam" id="TIGR00187">
    <property type="entry name" value="ribE"/>
    <property type="match status" value="1"/>
</dbReference>
<evidence type="ECO:0000313" key="5">
    <source>
        <dbReference type="EMBL" id="MCF4142048.1"/>
    </source>
</evidence>
<evidence type="ECO:0000259" key="4">
    <source>
        <dbReference type="PROSITE" id="PS51177"/>
    </source>
</evidence>
<dbReference type="PROSITE" id="PS51177">
    <property type="entry name" value="LUMAZINE_BIND"/>
    <property type="match status" value="2"/>
</dbReference>
<keyword evidence="1" id="KW-0677">Repeat</keyword>
<feature type="repeat" description="Lumazine-binding" evidence="3">
    <location>
        <begin position="1"/>
        <end position="96"/>
    </location>
</feature>
<dbReference type="Gene3D" id="2.40.30.20">
    <property type="match status" value="2"/>
</dbReference>
<keyword evidence="6" id="KW-1185">Reference proteome</keyword>
<dbReference type="GO" id="GO:0004746">
    <property type="term" value="F:riboflavin synthase activity"/>
    <property type="evidence" value="ECO:0007669"/>
    <property type="project" value="UniProtKB-EC"/>
</dbReference>
<keyword evidence="5" id="KW-0808">Transferase</keyword>
<dbReference type="Pfam" id="PF00677">
    <property type="entry name" value="Lum_binding"/>
    <property type="match status" value="2"/>
</dbReference>
<accession>A0ABS9ELG8</accession>
<dbReference type="RefSeq" id="WP_236098802.1">
    <property type="nucleotide sequence ID" value="NZ_JAKGUD010000003.1"/>
</dbReference>
<proteinExistence type="predicted"/>
<dbReference type="NCBIfam" id="NF006767">
    <property type="entry name" value="PRK09289.1"/>
    <property type="match status" value="1"/>
</dbReference>
<evidence type="ECO:0000256" key="2">
    <source>
        <dbReference type="NCBIfam" id="TIGR00187"/>
    </source>
</evidence>
<dbReference type="PIRSF" id="PIRSF000498">
    <property type="entry name" value="Riboflavin_syn_A"/>
    <property type="match status" value="1"/>
</dbReference>
<evidence type="ECO:0000256" key="3">
    <source>
        <dbReference type="PROSITE-ProRule" id="PRU00524"/>
    </source>
</evidence>
<reference evidence="5 6" key="1">
    <citation type="submission" date="2022-01" db="EMBL/GenBank/DDBJ databases">
        <title>Dethiosulfovibrio faecalis sp. nov., a novel proteolytic, non-sulfur-reducing bacterium isolated from a marine aquaculture solid waste bioreactor.</title>
        <authorList>
            <person name="Grabowski S."/>
            <person name="Apolinario E."/>
            <person name="Schneider N."/>
            <person name="Marshall C.W."/>
            <person name="Sowers K.R."/>
        </authorList>
    </citation>
    <scope>NUCLEOTIDE SEQUENCE [LARGE SCALE GENOMIC DNA]</scope>
    <source>
        <strain evidence="5 6">DSM 12537</strain>
    </source>
</reference>
<dbReference type="Proteomes" id="UP001200430">
    <property type="component" value="Unassembled WGS sequence"/>
</dbReference>
<dbReference type="InterPro" id="IPR017938">
    <property type="entry name" value="Riboflavin_synthase-like_b-brl"/>
</dbReference>
<dbReference type="EMBL" id="JAKGUD010000003">
    <property type="protein sequence ID" value="MCF4142048.1"/>
    <property type="molecule type" value="Genomic_DNA"/>
</dbReference>
<dbReference type="InterPro" id="IPR026017">
    <property type="entry name" value="Lumazine-bd_dom"/>
</dbReference>
<feature type="domain" description="Lumazine-binding" evidence="4">
    <location>
        <begin position="97"/>
        <end position="193"/>
    </location>
</feature>
<dbReference type="EC" id="2.5.1.9" evidence="2"/>
<dbReference type="SUPFAM" id="SSF63380">
    <property type="entry name" value="Riboflavin synthase domain-like"/>
    <property type="match status" value="2"/>
</dbReference>
<dbReference type="InterPro" id="IPR023366">
    <property type="entry name" value="ATP_synth_asu-like_sf"/>
</dbReference>